<evidence type="ECO:0000256" key="2">
    <source>
        <dbReference type="ARBA" id="ARBA00022475"/>
    </source>
</evidence>
<evidence type="ECO:0000256" key="5">
    <source>
        <dbReference type="ARBA" id="ARBA00022692"/>
    </source>
</evidence>
<dbReference type="InterPro" id="IPR050640">
    <property type="entry name" value="Bact_2-comp_sensor_kinase"/>
</dbReference>
<protein>
    <recommendedName>
        <fullName evidence="13">HAMP domain-containing protein</fullName>
    </recommendedName>
</protein>
<dbReference type="GO" id="GO:0005886">
    <property type="term" value="C:plasma membrane"/>
    <property type="evidence" value="ECO:0007669"/>
    <property type="project" value="UniProtKB-SubCell"/>
</dbReference>
<dbReference type="Pfam" id="PF06580">
    <property type="entry name" value="His_kinase"/>
    <property type="match status" value="1"/>
</dbReference>
<keyword evidence="10" id="KW-0902">Two-component regulatory system</keyword>
<dbReference type="InterPro" id="IPR003660">
    <property type="entry name" value="HAMP_dom"/>
</dbReference>
<dbReference type="Pfam" id="PF02518">
    <property type="entry name" value="HATPase_c"/>
    <property type="match status" value="1"/>
</dbReference>
<dbReference type="InterPro" id="IPR003594">
    <property type="entry name" value="HATPase_dom"/>
</dbReference>
<dbReference type="InterPro" id="IPR010559">
    <property type="entry name" value="Sig_transdc_His_kin_internal"/>
</dbReference>
<evidence type="ECO:0000256" key="11">
    <source>
        <dbReference type="ARBA" id="ARBA00023136"/>
    </source>
</evidence>
<dbReference type="SUPFAM" id="SSF55874">
    <property type="entry name" value="ATPase domain of HSP90 chaperone/DNA topoisomerase II/histidine kinase"/>
    <property type="match status" value="1"/>
</dbReference>
<evidence type="ECO:0000256" key="12">
    <source>
        <dbReference type="SAM" id="Phobius"/>
    </source>
</evidence>
<dbReference type="AlphaFoldDB" id="A0A1V4DF84"/>
<dbReference type="PROSITE" id="PS50885">
    <property type="entry name" value="HAMP"/>
    <property type="match status" value="1"/>
</dbReference>
<proteinExistence type="predicted"/>
<evidence type="ECO:0000256" key="9">
    <source>
        <dbReference type="ARBA" id="ARBA00022989"/>
    </source>
</evidence>
<organism evidence="14 15">
    <name type="scientific">Vagococcus martis</name>
    <dbReference type="NCBI Taxonomy" id="1768210"/>
    <lineage>
        <taxon>Bacteria</taxon>
        <taxon>Bacillati</taxon>
        <taxon>Bacillota</taxon>
        <taxon>Bacilli</taxon>
        <taxon>Lactobacillales</taxon>
        <taxon>Enterococcaceae</taxon>
        <taxon>Vagococcus</taxon>
    </lineage>
</organism>
<dbReference type="PANTHER" id="PTHR34220">
    <property type="entry name" value="SENSOR HISTIDINE KINASE YPDA"/>
    <property type="match status" value="1"/>
</dbReference>
<keyword evidence="6" id="KW-0547">Nucleotide-binding</keyword>
<feature type="transmembrane region" description="Helical" evidence="12">
    <location>
        <begin position="277"/>
        <end position="296"/>
    </location>
</feature>
<dbReference type="Gene3D" id="3.30.565.10">
    <property type="entry name" value="Histidine kinase-like ATPase, C-terminal domain"/>
    <property type="match status" value="1"/>
</dbReference>
<feature type="domain" description="HAMP" evidence="13">
    <location>
        <begin position="301"/>
        <end position="354"/>
    </location>
</feature>
<sequence>MKARLHRLFSKNILMNQLMTIYSFLLVGSIGIILIGYTILTVNFAKDDSKKVLDTVSRELAASIQVKDATLSGILWDIALTPNQFDNLNQFMTLPISEYVEYSLDNWRETQNNDFFPNVLNNLFYSFPSIQTIDIVWDGRKDYLHADTKKTNGVFLQGKPMLSKKFTLSRPIPIPNTREIVGHIYVTFDDMFLSKDLANDYAIKTFVFDTGHQVVYEHGTSLHNPKIKKIVEEFQKTGDLDRTILQKEAVFSDEVVKGLTVLTILDKSNVTKDILRSLVPVWGVGLFVIAFLLVSLKRVFSNYAKKVNSIVSVTKEVSQGNLSAQIDTTDMKMELCDLSDAVNDMIVSLNQYIQDVYVLEVKQRDAHLRALQSQINPHFMYNTLEYIRMYAISKDQMELADVVFAFSSLLRNNIDQSKTIDLEAELRFCEKYVYLYQMRFPDSIAYHFIIDESLKNFMIPKFMIQPLIENYFIHGMDHSRIDNAISVRATTHDSYVEILVEDNGKGITTKRLKEVTEKLEGSDKLLSGSIGLENVYQRMQNYFSNGVELMIESQIGVGTKIQIIIYQSKDVSVDV</sequence>
<dbReference type="GO" id="GO:0000155">
    <property type="term" value="F:phosphorelay sensor kinase activity"/>
    <property type="evidence" value="ECO:0007669"/>
    <property type="project" value="InterPro"/>
</dbReference>
<dbReference type="InterPro" id="IPR036890">
    <property type="entry name" value="HATPase_C_sf"/>
</dbReference>
<evidence type="ECO:0000313" key="15">
    <source>
        <dbReference type="Proteomes" id="UP000189970"/>
    </source>
</evidence>
<keyword evidence="9 12" id="KW-1133">Transmembrane helix</keyword>
<dbReference type="Proteomes" id="UP000189970">
    <property type="component" value="Unassembled WGS sequence"/>
</dbReference>
<dbReference type="SMART" id="SM00304">
    <property type="entry name" value="HAMP"/>
    <property type="match status" value="1"/>
</dbReference>
<keyword evidence="5 12" id="KW-0812">Transmembrane</keyword>
<keyword evidence="11 12" id="KW-0472">Membrane</keyword>
<accession>A0A1V4DF84</accession>
<evidence type="ECO:0000256" key="8">
    <source>
        <dbReference type="ARBA" id="ARBA00022840"/>
    </source>
</evidence>
<evidence type="ECO:0000256" key="1">
    <source>
        <dbReference type="ARBA" id="ARBA00004651"/>
    </source>
</evidence>
<evidence type="ECO:0000256" key="3">
    <source>
        <dbReference type="ARBA" id="ARBA00022553"/>
    </source>
</evidence>
<dbReference type="PANTHER" id="PTHR34220:SF11">
    <property type="entry name" value="SENSOR PROTEIN KINASE HPTS"/>
    <property type="match status" value="1"/>
</dbReference>
<keyword evidence="7" id="KW-0418">Kinase</keyword>
<evidence type="ECO:0000256" key="6">
    <source>
        <dbReference type="ARBA" id="ARBA00022741"/>
    </source>
</evidence>
<keyword evidence="2" id="KW-1003">Cell membrane</keyword>
<comment type="subcellular location">
    <subcellularLocation>
        <location evidence="1">Cell membrane</location>
        <topology evidence="1">Multi-pass membrane protein</topology>
    </subcellularLocation>
</comment>
<gene>
    <name evidence="14" type="ORF">BW731_02335</name>
</gene>
<evidence type="ECO:0000313" key="14">
    <source>
        <dbReference type="EMBL" id="OPF87125.1"/>
    </source>
</evidence>
<evidence type="ECO:0000256" key="4">
    <source>
        <dbReference type="ARBA" id="ARBA00022679"/>
    </source>
</evidence>
<keyword evidence="15" id="KW-1185">Reference proteome</keyword>
<keyword evidence="4" id="KW-0808">Transferase</keyword>
<dbReference type="Gene3D" id="6.10.340.10">
    <property type="match status" value="1"/>
</dbReference>
<reference evidence="14 15" key="1">
    <citation type="submission" date="2017-02" db="EMBL/GenBank/DDBJ databases">
        <title>Vagococcus cremeus sp. nov., isolated from the small intestine of a marten, Martes flavigula.</title>
        <authorList>
            <person name="Tak E.J."/>
            <person name="Bae J.-W."/>
        </authorList>
    </citation>
    <scope>NUCLEOTIDE SEQUENCE [LARGE SCALE GENOMIC DNA]</scope>
    <source>
        <strain evidence="14 15">D7T301</strain>
    </source>
</reference>
<evidence type="ECO:0000259" key="13">
    <source>
        <dbReference type="PROSITE" id="PS50885"/>
    </source>
</evidence>
<comment type="caution">
    <text evidence="14">The sequence shown here is derived from an EMBL/GenBank/DDBJ whole genome shotgun (WGS) entry which is preliminary data.</text>
</comment>
<dbReference type="GO" id="GO:0005524">
    <property type="term" value="F:ATP binding"/>
    <property type="evidence" value="ECO:0007669"/>
    <property type="project" value="UniProtKB-KW"/>
</dbReference>
<keyword evidence="3" id="KW-0597">Phosphoprotein</keyword>
<keyword evidence="8" id="KW-0067">ATP-binding</keyword>
<dbReference type="RefSeq" id="WP_079345365.1">
    <property type="nucleotide sequence ID" value="NZ_MVAB01000001.1"/>
</dbReference>
<evidence type="ECO:0000256" key="10">
    <source>
        <dbReference type="ARBA" id="ARBA00023012"/>
    </source>
</evidence>
<evidence type="ECO:0000256" key="7">
    <source>
        <dbReference type="ARBA" id="ARBA00022777"/>
    </source>
</evidence>
<feature type="transmembrane region" description="Helical" evidence="12">
    <location>
        <begin position="21"/>
        <end position="40"/>
    </location>
</feature>
<dbReference type="EMBL" id="MVAB01000001">
    <property type="protein sequence ID" value="OPF87125.1"/>
    <property type="molecule type" value="Genomic_DNA"/>
</dbReference>
<name>A0A1V4DF84_9ENTE</name>